<accession>A0A434AGJ2</accession>
<keyword evidence="2" id="KW-1185">Reference proteome</keyword>
<dbReference type="OrthoDB" id="1122943at2"/>
<dbReference type="InterPro" id="IPR011652">
    <property type="entry name" value="MORN_2"/>
</dbReference>
<evidence type="ECO:0000313" key="2">
    <source>
        <dbReference type="Proteomes" id="UP000282985"/>
    </source>
</evidence>
<name>A0A434AGJ2_9BACT</name>
<sequence length="240" mass="27862">MRNIVLILLLLVLISCDQKTGKQHKKEADFVENGVVKQYDRQNRLVGEVTFRNGVRDGISRIYYPSGVLSDEIMYVDDEKSGVAKKYHKNGKIYSLTPYVKDEKEGLQKKYYSNGKIWAETPYYHGQAGIGLKEYKRDGSLREHFPSIEVQKFISNDRVELKFFLSNYSKRVVFYVSDLMKGKYIPPLAKPMYSEGGSVQYIIPRNTDTILDTTINIVAKYQTRDYNIFVTQHRYHVSVN</sequence>
<organism evidence="1 2">
    <name type="scientific">Ancylomarina longa</name>
    <dbReference type="NCBI Taxonomy" id="2487017"/>
    <lineage>
        <taxon>Bacteria</taxon>
        <taxon>Pseudomonadati</taxon>
        <taxon>Bacteroidota</taxon>
        <taxon>Bacteroidia</taxon>
        <taxon>Marinilabiliales</taxon>
        <taxon>Marinifilaceae</taxon>
        <taxon>Ancylomarina</taxon>
    </lineage>
</organism>
<dbReference type="Gene3D" id="3.90.930.1">
    <property type="match status" value="1"/>
</dbReference>
<comment type="caution">
    <text evidence="1">The sequence shown here is derived from an EMBL/GenBank/DDBJ whole genome shotgun (WGS) entry which is preliminary data.</text>
</comment>
<gene>
    <name evidence="1" type="ORF">DLK05_12930</name>
</gene>
<evidence type="ECO:0000313" key="1">
    <source>
        <dbReference type="EMBL" id="RUT73499.1"/>
    </source>
</evidence>
<dbReference type="EMBL" id="RJJX01000020">
    <property type="protein sequence ID" value="RUT73499.1"/>
    <property type="molecule type" value="Genomic_DNA"/>
</dbReference>
<dbReference type="SUPFAM" id="SSF82185">
    <property type="entry name" value="Histone H3 K4-specific methyltransferase SET7/9 N-terminal domain"/>
    <property type="match status" value="1"/>
</dbReference>
<dbReference type="PROSITE" id="PS51257">
    <property type="entry name" value="PROKAR_LIPOPROTEIN"/>
    <property type="match status" value="1"/>
</dbReference>
<proteinExistence type="predicted"/>
<dbReference type="Pfam" id="PF07661">
    <property type="entry name" value="MORN_2"/>
    <property type="match status" value="3"/>
</dbReference>
<protein>
    <recommendedName>
        <fullName evidence="3">Toxin-antitoxin system YwqK family antitoxin</fullName>
    </recommendedName>
</protein>
<dbReference type="Proteomes" id="UP000282985">
    <property type="component" value="Unassembled WGS sequence"/>
</dbReference>
<dbReference type="RefSeq" id="WP_127344390.1">
    <property type="nucleotide sequence ID" value="NZ_RJJX01000020.1"/>
</dbReference>
<evidence type="ECO:0008006" key="3">
    <source>
        <dbReference type="Google" id="ProtNLM"/>
    </source>
</evidence>
<reference evidence="1 2" key="1">
    <citation type="submission" date="2018-11" db="EMBL/GenBank/DDBJ databases">
        <title>Parancylomarina longa gen. nov., sp. nov., isolated from sediments of southern Okinawa.</title>
        <authorList>
            <person name="Fu T."/>
        </authorList>
    </citation>
    <scope>NUCLEOTIDE SEQUENCE [LARGE SCALE GENOMIC DNA]</scope>
    <source>
        <strain evidence="1 2">T3-2 S1-C</strain>
    </source>
</reference>
<dbReference type="AlphaFoldDB" id="A0A434AGJ2"/>